<feature type="transmembrane region" description="Helical" evidence="3">
    <location>
        <begin position="968"/>
        <end position="994"/>
    </location>
</feature>
<dbReference type="Proteomes" id="UP001527925">
    <property type="component" value="Unassembled WGS sequence"/>
</dbReference>
<feature type="transmembrane region" description="Helical" evidence="3">
    <location>
        <begin position="828"/>
        <end position="847"/>
    </location>
</feature>
<gene>
    <name evidence="4" type="ORF">HK105_203885</name>
</gene>
<evidence type="ECO:0000256" key="1">
    <source>
        <dbReference type="SAM" id="Coils"/>
    </source>
</evidence>
<evidence type="ECO:0008006" key="6">
    <source>
        <dbReference type="Google" id="ProtNLM"/>
    </source>
</evidence>
<feature type="region of interest" description="Disordered" evidence="2">
    <location>
        <begin position="349"/>
        <end position="394"/>
    </location>
</feature>
<feature type="region of interest" description="Disordered" evidence="2">
    <location>
        <begin position="504"/>
        <end position="550"/>
    </location>
</feature>
<evidence type="ECO:0000256" key="3">
    <source>
        <dbReference type="SAM" id="Phobius"/>
    </source>
</evidence>
<feature type="compositionally biased region" description="Basic and acidic residues" evidence="2">
    <location>
        <begin position="101"/>
        <end position="112"/>
    </location>
</feature>
<dbReference type="PANTHER" id="PTHR48148:SF3">
    <property type="entry name" value="KERATINOCYTE PROLINE-RICH PROTEIN"/>
    <property type="match status" value="1"/>
</dbReference>
<dbReference type="EMBL" id="JADGIZ020000016">
    <property type="protein sequence ID" value="KAL2916452.1"/>
    <property type="molecule type" value="Genomic_DNA"/>
</dbReference>
<evidence type="ECO:0000313" key="4">
    <source>
        <dbReference type="EMBL" id="KAL2916452.1"/>
    </source>
</evidence>
<feature type="compositionally biased region" description="Basic and acidic residues" evidence="2">
    <location>
        <begin position="367"/>
        <end position="376"/>
    </location>
</feature>
<organism evidence="4 5">
    <name type="scientific">Polyrhizophydium stewartii</name>
    <dbReference type="NCBI Taxonomy" id="2732419"/>
    <lineage>
        <taxon>Eukaryota</taxon>
        <taxon>Fungi</taxon>
        <taxon>Fungi incertae sedis</taxon>
        <taxon>Chytridiomycota</taxon>
        <taxon>Chytridiomycota incertae sedis</taxon>
        <taxon>Chytridiomycetes</taxon>
        <taxon>Rhizophydiales</taxon>
        <taxon>Rhizophydiales incertae sedis</taxon>
        <taxon>Polyrhizophydium</taxon>
    </lineage>
</organism>
<keyword evidence="3" id="KW-1133">Transmembrane helix</keyword>
<feature type="compositionally biased region" description="Pro residues" evidence="2">
    <location>
        <begin position="378"/>
        <end position="392"/>
    </location>
</feature>
<feature type="compositionally biased region" description="Low complexity" evidence="2">
    <location>
        <begin position="569"/>
        <end position="607"/>
    </location>
</feature>
<keyword evidence="3" id="KW-0472">Membrane</keyword>
<dbReference type="PANTHER" id="PTHR48148">
    <property type="entry name" value="KERATINOCYTE PROLINE-RICH PROTEIN"/>
    <property type="match status" value="1"/>
</dbReference>
<evidence type="ECO:0000313" key="5">
    <source>
        <dbReference type="Proteomes" id="UP001527925"/>
    </source>
</evidence>
<accession>A0ABR4NAB2</accession>
<evidence type="ECO:0000256" key="2">
    <source>
        <dbReference type="SAM" id="MobiDB-lite"/>
    </source>
</evidence>
<feature type="compositionally biased region" description="Polar residues" evidence="2">
    <location>
        <begin position="504"/>
        <end position="513"/>
    </location>
</feature>
<comment type="caution">
    <text evidence="4">The sequence shown here is derived from an EMBL/GenBank/DDBJ whole genome shotgun (WGS) entry which is preliminary data.</text>
</comment>
<name>A0ABR4NAB2_9FUNG</name>
<reference evidence="4 5" key="1">
    <citation type="submission" date="2023-09" db="EMBL/GenBank/DDBJ databases">
        <title>Pangenome analysis of Batrachochytrium dendrobatidis and related Chytrids.</title>
        <authorList>
            <person name="Yacoub M.N."/>
            <person name="Stajich J.E."/>
            <person name="James T.Y."/>
        </authorList>
    </citation>
    <scope>NUCLEOTIDE SEQUENCE [LARGE SCALE GENOMIC DNA]</scope>
    <source>
        <strain evidence="4 5">JEL0888</strain>
    </source>
</reference>
<feature type="region of interest" description="Disordered" evidence="2">
    <location>
        <begin position="81"/>
        <end position="112"/>
    </location>
</feature>
<sequence>MLKPLMPPSVLRQMQTDATLGGSQVDVADAGSEGYISSLHALLARRTLIRKPADDAADAADAADTAAAAAAAVDAVVAGDDGANTRDASHPPDGPAQVQDAHARDSAERDAVQDELAQIEAAMRDARQLVVEARLAPPRRSPSVESTPVVPAFDPPQFWGSVQAPMADISDAELARFAGAGGDGNDMDRGDVDGAQGCGGRDALNATDPGATKEESGGAVEAKMQALLKRIEALEAMLQEKAKSDIDAEAEKTHERLERLKHEAEEQVRLARVVTIPAKAPQPEPAPKAPLKSILVVKTAYEYGPPTPCVPCPRPTPNDAGKKEKIVGAAPGTVHAAVAAFEAAVAAARADRNASQPETEEPSNAGGDERAADAKPQDPTPTVIPQPPPMPPAEKRVFIQDANGTQWIPYNNGWISREYLEAMLARRITEDQARRREMMKRAAVVVPRRLVPSNRFDDSQQRAARGEAEDDQIAETAWLYPREEPYSRTRVQLTLSEATRILAQQRSEGSASGPTPRAIVIQRPSSHPPPPPRPSQHDRQGIVQGSLPPGVQLPPIERIIEILQNQTQPRSAAATAPTVPAAAPAPSARAADTAPSKPAAVPAPSTSTLIDDTFETILGERVQAASASTAAHDSVAWLISSMRLGSSGDTTGSLLPHAGDGGNNSGDAAPDVIQVKEQLTPTARTVWRVFRWINFVRALATAGYSLHSAALALQNPYMTHLGANGFWITSIVFVAVDVVAAAIRAFPKTFWFCWDVRTWDPLEKSWTPWALVADHDLIIDILPLLANMVLKIYGYRLSEVIANPSARDSISQSTFTFSDVGNPEHNNFVLMIVYILSVLYTVLFHTGRLWRAVTFTRRAPLLGALVVVKALLLLFDLATNALLLYQVLVFSKLRLLALDRPVQLMLAVIIPSPLVTLTTNTLINLPTHYAMLRMQLSGKSDPETGESGDAVPAWRVLKAATRRTFHPIVVLVFGTYAAFATVALFVLVGTLLGFDPVADIRAGTVPQGVIPTSGFFGSTSGAGGLKSGANILLAMVWLNLVANYLVGVVSALAYWTYALGSGFFLAVFRYYR</sequence>
<feature type="transmembrane region" description="Helical" evidence="3">
    <location>
        <begin position="725"/>
        <end position="746"/>
    </location>
</feature>
<feature type="transmembrane region" description="Helical" evidence="3">
    <location>
        <begin position="859"/>
        <end position="884"/>
    </location>
</feature>
<keyword evidence="5" id="KW-1185">Reference proteome</keyword>
<feature type="transmembrane region" description="Helical" evidence="3">
    <location>
        <begin position="904"/>
        <end position="925"/>
    </location>
</feature>
<feature type="transmembrane region" description="Helical" evidence="3">
    <location>
        <begin position="692"/>
        <end position="713"/>
    </location>
</feature>
<feature type="region of interest" description="Disordered" evidence="2">
    <location>
        <begin position="567"/>
        <end position="607"/>
    </location>
</feature>
<keyword evidence="3" id="KW-0812">Transmembrane</keyword>
<protein>
    <recommendedName>
        <fullName evidence="6">Transmembrane protein</fullName>
    </recommendedName>
</protein>
<proteinExistence type="predicted"/>
<keyword evidence="1" id="KW-0175">Coiled coil</keyword>
<feature type="transmembrane region" description="Helical" evidence="3">
    <location>
        <begin position="1044"/>
        <end position="1068"/>
    </location>
</feature>
<feature type="coiled-coil region" evidence="1">
    <location>
        <begin position="224"/>
        <end position="274"/>
    </location>
</feature>